<evidence type="ECO:0000259" key="2">
    <source>
        <dbReference type="Pfam" id="PF00024"/>
    </source>
</evidence>
<protein>
    <recommendedName>
        <fullName evidence="2">Apple domain-containing protein</fullName>
    </recommendedName>
</protein>
<keyword evidence="1" id="KW-0843">Virulence</keyword>
<accession>A0A7S2S6T5</accession>
<dbReference type="Gene3D" id="2.40.10.10">
    <property type="entry name" value="Trypsin-like serine proteases"/>
    <property type="match status" value="1"/>
</dbReference>
<gene>
    <name evidence="3" type="ORF">QSP1433_LOCUS10943</name>
</gene>
<evidence type="ECO:0000313" key="3">
    <source>
        <dbReference type="EMBL" id="CAD9691313.1"/>
    </source>
</evidence>
<dbReference type="InterPro" id="IPR009003">
    <property type="entry name" value="Peptidase_S1_PA"/>
</dbReference>
<dbReference type="Gene3D" id="3.50.4.10">
    <property type="entry name" value="Hepatocyte Growth Factor"/>
    <property type="match status" value="1"/>
</dbReference>
<dbReference type="InterPro" id="IPR043504">
    <property type="entry name" value="Peptidase_S1_PA_chymotrypsin"/>
</dbReference>
<dbReference type="SUPFAM" id="SSF50494">
    <property type="entry name" value="Trypsin-like serine proteases"/>
    <property type="match status" value="1"/>
</dbReference>
<organism evidence="3">
    <name type="scientific">Mucochytrium quahogii</name>
    <dbReference type="NCBI Taxonomy" id="96639"/>
    <lineage>
        <taxon>Eukaryota</taxon>
        <taxon>Sar</taxon>
        <taxon>Stramenopiles</taxon>
        <taxon>Bigyra</taxon>
        <taxon>Labyrinthulomycetes</taxon>
        <taxon>Thraustochytrida</taxon>
        <taxon>Thraustochytriidae</taxon>
        <taxon>Mucochytrium</taxon>
    </lineage>
</organism>
<evidence type="ECO:0000256" key="1">
    <source>
        <dbReference type="ARBA" id="ARBA00023026"/>
    </source>
</evidence>
<proteinExistence type="predicted"/>
<dbReference type="EMBL" id="HBHK01017348">
    <property type="protein sequence ID" value="CAD9691313.1"/>
    <property type="molecule type" value="Transcribed_RNA"/>
</dbReference>
<reference evidence="3" key="1">
    <citation type="submission" date="2021-01" db="EMBL/GenBank/DDBJ databases">
        <authorList>
            <person name="Corre E."/>
            <person name="Pelletier E."/>
            <person name="Niang G."/>
            <person name="Scheremetjew M."/>
            <person name="Finn R."/>
            <person name="Kale V."/>
            <person name="Holt S."/>
            <person name="Cochrane G."/>
            <person name="Meng A."/>
            <person name="Brown T."/>
            <person name="Cohen L."/>
        </authorList>
    </citation>
    <scope>NUCLEOTIDE SEQUENCE</scope>
    <source>
        <strain evidence="3">NY070348D</strain>
    </source>
</reference>
<dbReference type="AlphaFoldDB" id="A0A7S2S6T5"/>
<sequence>MVSNAMIVAPGFVFGRLCNELEVKRGCSAIEKFPCLDRIACEYKALKLEACHKTLQIVNPERFKYRPKHLDVRASKEQPLVSLHKWPRTTVHGYNLNDPIKNVMSFVECRAKCQKLLTCRFFVFSDEKKTCYLKLGAPSKHIQQNATGSAMGPRYADTTCGTYVLARMQVHNETLKEAVEKVAAKPKCAVNIPPLEGHAALDTFPVTENTKIYLVTVIHPGTKLARHMLLRTDATYCRWQVLKSNSWGARSRNWRERLEGKSCAIGKGCIVEAEEGNAARGLENASVSTAGNDHASFNVECFSPSKSYKKYRPAAITPAQFTLKDGVGLLLIKQSDGWHGHCTAFHVSGDIWPRIPTSGSLWVTSAHCFQEEFDLPKNMKLRLGYEAKECQTNRANSDYPEMGDPVKQTTEISVKKVWFRGSMNSAGCLDFAVFETPNVAGMVSCLSGGNRQSDEEHAMLFHHSFGLPKMIAAFKHEDKFSATDLMAKYQDVQLDNAYNFFYEADMGRAGSGSPLINRETNQVIGVHIGEATSVLRRACPWHKLMEHYNEMSFDEGDASIRVGYNQNTGKDEAWLYTDSWTSYFFPRKLNMQKIDDPADLFYIIGHYAHEMAGTGLASMGIKAESTLVQQIDPAFLNDLLRNSVQPEANDPGRKYCCRLHESGPPKSVGSFDECLDGANEAQASPSYPILLDDKECETPAPTAAPTAKPTPKPSPHCVIPPITFPLKFKILFWKVNLCPQIHHIADFVGKLGIRTTAACIAAGASAAALCEVLPGSFLDPLADICASGMLYFAEVCEMVLAVDGVVGAQAVLALFACSDHPCANG</sequence>
<dbReference type="Pfam" id="PF00024">
    <property type="entry name" value="PAN_1"/>
    <property type="match status" value="1"/>
</dbReference>
<dbReference type="InterPro" id="IPR003609">
    <property type="entry name" value="Pan_app"/>
</dbReference>
<name>A0A7S2S6T5_9STRA</name>
<feature type="domain" description="Apple" evidence="2">
    <location>
        <begin position="97"/>
        <end position="140"/>
    </location>
</feature>